<gene>
    <name evidence="2" type="ORF">L596_027883</name>
</gene>
<dbReference type="GO" id="GO:0060070">
    <property type="term" value="P:canonical Wnt signaling pathway"/>
    <property type="evidence" value="ECO:0007669"/>
    <property type="project" value="TreeGrafter"/>
</dbReference>
<evidence type="ECO:0000256" key="1">
    <source>
        <dbReference type="PROSITE-ProRule" id="PRU00461"/>
    </source>
</evidence>
<dbReference type="PANTHER" id="PTHR46513">
    <property type="entry name" value="VITELLOGENIN RECEPTOR-LIKE PROTEIN-RELATED-RELATED"/>
    <property type="match status" value="1"/>
</dbReference>
<dbReference type="GO" id="GO:0005886">
    <property type="term" value="C:plasma membrane"/>
    <property type="evidence" value="ECO:0007669"/>
    <property type="project" value="TreeGrafter"/>
</dbReference>
<evidence type="ECO:0000313" key="3">
    <source>
        <dbReference type="Proteomes" id="UP000298663"/>
    </source>
</evidence>
<dbReference type="PROSITE" id="PS51120">
    <property type="entry name" value="LDLRB"/>
    <property type="match status" value="1"/>
</dbReference>
<accession>A0A4U5LWT4</accession>
<dbReference type="PANTHER" id="PTHR46513:SF13">
    <property type="entry name" value="EGF-LIKE DOMAIN-CONTAINING PROTEIN"/>
    <property type="match status" value="1"/>
</dbReference>
<dbReference type="SMART" id="SM00135">
    <property type="entry name" value="LY"/>
    <property type="match status" value="3"/>
</dbReference>
<reference evidence="2 3" key="1">
    <citation type="journal article" date="2015" name="Genome Biol.">
        <title>Comparative genomics of Steinernema reveals deeply conserved gene regulatory networks.</title>
        <authorList>
            <person name="Dillman A.R."/>
            <person name="Macchietto M."/>
            <person name="Porter C.F."/>
            <person name="Rogers A."/>
            <person name="Williams B."/>
            <person name="Antoshechkin I."/>
            <person name="Lee M.M."/>
            <person name="Goodwin Z."/>
            <person name="Lu X."/>
            <person name="Lewis E.E."/>
            <person name="Goodrich-Blair H."/>
            <person name="Stock S.P."/>
            <person name="Adams B.J."/>
            <person name="Sternberg P.W."/>
            <person name="Mortazavi A."/>
        </authorList>
    </citation>
    <scope>NUCLEOTIDE SEQUENCE [LARGE SCALE GENOMIC DNA]</scope>
    <source>
        <strain evidence="2 3">ALL</strain>
    </source>
</reference>
<sequence length="188" mass="21041">MHKTLLSDGLVNTRDLAIDLDDRRLYYADWNRERPIGRMDLDGSNNEVFIEDDIQLPNGIVVVPSRHELCWLDAGTKRLSCIGTDGRNRRTVFASLEHPFGLTVHNEQRFYWTDWKDKRVHSVSIYGQGYTSFATSIGTSANLFGITAVNKQCYGSPTSCANNNGGCEKMCLPGRTAVKCVCPEGEDC</sequence>
<dbReference type="InterPro" id="IPR011042">
    <property type="entry name" value="6-blade_b-propeller_TolB-like"/>
</dbReference>
<dbReference type="Proteomes" id="UP000298663">
    <property type="component" value="Unassembled WGS sequence"/>
</dbReference>
<evidence type="ECO:0008006" key="4">
    <source>
        <dbReference type="Google" id="ProtNLM"/>
    </source>
</evidence>
<dbReference type="OrthoDB" id="9990982at2759"/>
<dbReference type="AlphaFoldDB" id="A0A4U5LWT4"/>
<dbReference type="Gene3D" id="2.120.10.30">
    <property type="entry name" value="TolB, C-terminal domain"/>
    <property type="match status" value="1"/>
</dbReference>
<keyword evidence="3" id="KW-1185">Reference proteome</keyword>
<name>A0A4U5LWT4_STECR</name>
<organism evidence="2 3">
    <name type="scientific">Steinernema carpocapsae</name>
    <name type="common">Entomopathogenic nematode</name>
    <dbReference type="NCBI Taxonomy" id="34508"/>
    <lineage>
        <taxon>Eukaryota</taxon>
        <taxon>Metazoa</taxon>
        <taxon>Ecdysozoa</taxon>
        <taxon>Nematoda</taxon>
        <taxon>Chromadorea</taxon>
        <taxon>Rhabditida</taxon>
        <taxon>Tylenchina</taxon>
        <taxon>Panagrolaimomorpha</taxon>
        <taxon>Strongyloidoidea</taxon>
        <taxon>Steinernematidae</taxon>
        <taxon>Steinernema</taxon>
    </lineage>
</organism>
<feature type="repeat" description="LDL-receptor class B" evidence="1">
    <location>
        <begin position="23"/>
        <end position="66"/>
    </location>
</feature>
<evidence type="ECO:0000313" key="2">
    <source>
        <dbReference type="EMBL" id="TKR60671.1"/>
    </source>
</evidence>
<dbReference type="InterPro" id="IPR000033">
    <property type="entry name" value="LDLR_classB_rpt"/>
</dbReference>
<dbReference type="InterPro" id="IPR050778">
    <property type="entry name" value="Cueball_EGF_LRP_Nidogen"/>
</dbReference>
<comment type="caution">
    <text evidence="2">The sequence shown here is derived from an EMBL/GenBank/DDBJ whole genome shotgun (WGS) entry which is preliminary data.</text>
</comment>
<dbReference type="STRING" id="34508.A0A4U5LWT4"/>
<dbReference type="EMBL" id="AZBU02000011">
    <property type="protein sequence ID" value="TKR60671.1"/>
    <property type="molecule type" value="Genomic_DNA"/>
</dbReference>
<dbReference type="SUPFAM" id="SSF63825">
    <property type="entry name" value="YWTD domain"/>
    <property type="match status" value="1"/>
</dbReference>
<proteinExistence type="predicted"/>
<dbReference type="GO" id="GO:0042813">
    <property type="term" value="F:Wnt receptor activity"/>
    <property type="evidence" value="ECO:0007669"/>
    <property type="project" value="TreeGrafter"/>
</dbReference>
<protein>
    <recommendedName>
        <fullName evidence="4">EGF-like domain-containing protein</fullName>
    </recommendedName>
</protein>
<dbReference type="Pfam" id="PF00058">
    <property type="entry name" value="Ldl_recept_b"/>
    <property type="match status" value="1"/>
</dbReference>
<dbReference type="GO" id="GO:0017147">
    <property type="term" value="F:Wnt-protein binding"/>
    <property type="evidence" value="ECO:0007669"/>
    <property type="project" value="TreeGrafter"/>
</dbReference>
<reference evidence="2 3" key="2">
    <citation type="journal article" date="2019" name="G3 (Bethesda)">
        <title>Hybrid Assembly of the Genome of the Entomopathogenic Nematode Steinernema carpocapsae Identifies the X-Chromosome.</title>
        <authorList>
            <person name="Serra L."/>
            <person name="Macchietto M."/>
            <person name="Macias-Munoz A."/>
            <person name="McGill C.J."/>
            <person name="Rodriguez I.M."/>
            <person name="Rodriguez B."/>
            <person name="Murad R."/>
            <person name="Mortazavi A."/>
        </authorList>
    </citation>
    <scope>NUCLEOTIDE SEQUENCE [LARGE SCALE GENOMIC DNA]</scope>
    <source>
        <strain evidence="2 3">ALL</strain>
    </source>
</reference>